<dbReference type="GO" id="GO:0016779">
    <property type="term" value="F:nucleotidyltransferase activity"/>
    <property type="evidence" value="ECO:0007669"/>
    <property type="project" value="InterPro"/>
</dbReference>
<gene>
    <name evidence="2" type="ORF">E7101_04340</name>
</gene>
<evidence type="ECO:0000313" key="2">
    <source>
        <dbReference type="EMBL" id="MBE6270160.1"/>
    </source>
</evidence>
<organism evidence="2 3">
    <name type="scientific">Xylanibacter ruminicola</name>
    <name type="common">Prevotella ruminicola</name>
    <dbReference type="NCBI Taxonomy" id="839"/>
    <lineage>
        <taxon>Bacteria</taxon>
        <taxon>Pseudomonadati</taxon>
        <taxon>Bacteroidota</taxon>
        <taxon>Bacteroidia</taxon>
        <taxon>Bacteroidales</taxon>
        <taxon>Prevotellaceae</taxon>
        <taxon>Xylanibacter</taxon>
    </lineage>
</organism>
<dbReference type="PANTHER" id="PTHR43449">
    <property type="entry name" value="NUCLEOTIDYLTRANSFERASE"/>
    <property type="match status" value="1"/>
</dbReference>
<dbReference type="Proteomes" id="UP000806522">
    <property type="component" value="Unassembled WGS sequence"/>
</dbReference>
<protein>
    <submittedName>
        <fullName evidence="2">Nucleotidyltransferase domain-containing protein</fullName>
    </submittedName>
</protein>
<dbReference type="InterPro" id="IPR002934">
    <property type="entry name" value="Polymerase_NTP_transf_dom"/>
</dbReference>
<dbReference type="EMBL" id="SUYC01000004">
    <property type="protein sequence ID" value="MBE6270160.1"/>
    <property type="molecule type" value="Genomic_DNA"/>
</dbReference>
<dbReference type="SUPFAM" id="SSF81301">
    <property type="entry name" value="Nucleotidyltransferase"/>
    <property type="match status" value="1"/>
</dbReference>
<dbReference type="Gene3D" id="3.30.460.10">
    <property type="entry name" value="Beta Polymerase, domain 2"/>
    <property type="match status" value="1"/>
</dbReference>
<proteinExistence type="predicted"/>
<dbReference type="InterPro" id="IPR043519">
    <property type="entry name" value="NT_sf"/>
</dbReference>
<dbReference type="CDD" id="cd05403">
    <property type="entry name" value="NT_KNTase_like"/>
    <property type="match status" value="1"/>
</dbReference>
<evidence type="ECO:0000259" key="1">
    <source>
        <dbReference type="Pfam" id="PF01909"/>
    </source>
</evidence>
<evidence type="ECO:0000313" key="3">
    <source>
        <dbReference type="Proteomes" id="UP000806522"/>
    </source>
</evidence>
<reference evidence="2" key="1">
    <citation type="submission" date="2019-04" db="EMBL/GenBank/DDBJ databases">
        <title>Evolution of Biomass-Degrading Anaerobic Consortia Revealed by Metagenomics.</title>
        <authorList>
            <person name="Peng X."/>
        </authorList>
    </citation>
    <scope>NUCLEOTIDE SEQUENCE</scope>
    <source>
        <strain evidence="2">SIG140</strain>
    </source>
</reference>
<sequence length="106" mass="12277">MDTPKVLTREEALDLVREYKRIISPRFSEEPMVVMFGSYSKGHPNPWSDIDVAVILPSFKDEDWLERSADLWHDVDKVSLLIEPVLMAQDEETILFRDVMRTGIAV</sequence>
<dbReference type="Pfam" id="PF01909">
    <property type="entry name" value="NTP_transf_2"/>
    <property type="match status" value="1"/>
</dbReference>
<accession>A0A9D5NZ19</accession>
<feature type="domain" description="Polymerase nucleotidyl transferase" evidence="1">
    <location>
        <begin position="17"/>
        <end position="71"/>
    </location>
</feature>
<dbReference type="PANTHER" id="PTHR43449:SF3">
    <property type="entry name" value="POLYMERASE NUCLEOTIDYL TRANSFERASE DOMAIN-CONTAINING PROTEIN"/>
    <property type="match status" value="1"/>
</dbReference>
<dbReference type="AlphaFoldDB" id="A0A9D5NZ19"/>
<name>A0A9D5NZ19_XYLRU</name>
<comment type="caution">
    <text evidence="2">The sequence shown here is derived from an EMBL/GenBank/DDBJ whole genome shotgun (WGS) entry which is preliminary data.</text>
</comment>